<organism evidence="1 2">
    <name type="scientific">Smallanthus sonchifolius</name>
    <dbReference type="NCBI Taxonomy" id="185202"/>
    <lineage>
        <taxon>Eukaryota</taxon>
        <taxon>Viridiplantae</taxon>
        <taxon>Streptophyta</taxon>
        <taxon>Embryophyta</taxon>
        <taxon>Tracheophyta</taxon>
        <taxon>Spermatophyta</taxon>
        <taxon>Magnoliopsida</taxon>
        <taxon>eudicotyledons</taxon>
        <taxon>Gunneridae</taxon>
        <taxon>Pentapetalae</taxon>
        <taxon>asterids</taxon>
        <taxon>campanulids</taxon>
        <taxon>Asterales</taxon>
        <taxon>Asteraceae</taxon>
        <taxon>Asteroideae</taxon>
        <taxon>Heliantheae alliance</taxon>
        <taxon>Millerieae</taxon>
        <taxon>Smallanthus</taxon>
    </lineage>
</organism>
<reference evidence="2" key="1">
    <citation type="journal article" date="2022" name="Mol. Ecol. Resour.">
        <title>The genomes of chicory, endive, great burdock and yacon provide insights into Asteraceae palaeo-polyploidization history and plant inulin production.</title>
        <authorList>
            <person name="Fan W."/>
            <person name="Wang S."/>
            <person name="Wang H."/>
            <person name="Wang A."/>
            <person name="Jiang F."/>
            <person name="Liu H."/>
            <person name="Zhao H."/>
            <person name="Xu D."/>
            <person name="Zhang Y."/>
        </authorList>
    </citation>
    <scope>NUCLEOTIDE SEQUENCE [LARGE SCALE GENOMIC DNA]</scope>
    <source>
        <strain evidence="2">cv. Yunnan</strain>
    </source>
</reference>
<name>A0ACB9E858_9ASTR</name>
<protein>
    <submittedName>
        <fullName evidence="1">Uncharacterized protein</fullName>
    </submittedName>
</protein>
<dbReference type="Proteomes" id="UP001056120">
    <property type="component" value="Linkage Group LG18"/>
</dbReference>
<comment type="caution">
    <text evidence="1">The sequence shown here is derived from an EMBL/GenBank/DDBJ whole genome shotgun (WGS) entry which is preliminary data.</text>
</comment>
<keyword evidence="2" id="KW-1185">Reference proteome</keyword>
<sequence length="335" mass="37005">MEIMILEAGDDHLPDNRIDKKRLSNDERSVCNESKAQNASRSHTPVNSSNSHTALEQTYYMEVISVRWSLSTGYDDGSVNWGESSNYVHANKMQIMSPVIYHDGSSLLFHPAYGFDPQGAYSPFSPIASPLSPLMIDSQFYSPQKVPVSASYYSRPVSPTRFSTSAGGGQEGLGENVFWGLGSGYYIHYPANTSLGFYNGPSDSVSNQSTPVGILDPYENNFGQQFLSGSSGLYDASWVNHNGLGKEVKLRDRESVNLTSDPTTTDRNRGPRASKPEESMSADHESNHIDLYNQPNFMTAYDKAKIFVKNLLVKIMFIEVSSMVCGPAPNMENEN</sequence>
<gene>
    <name evidence="1" type="ORF">L1987_54574</name>
</gene>
<proteinExistence type="predicted"/>
<dbReference type="EMBL" id="CM042035">
    <property type="protein sequence ID" value="KAI3754783.1"/>
    <property type="molecule type" value="Genomic_DNA"/>
</dbReference>
<reference evidence="1 2" key="2">
    <citation type="journal article" date="2022" name="Mol. Ecol. Resour.">
        <title>The genomes of chicory, endive, great burdock and yacon provide insights into Asteraceae paleo-polyploidization history and plant inulin production.</title>
        <authorList>
            <person name="Fan W."/>
            <person name="Wang S."/>
            <person name="Wang H."/>
            <person name="Wang A."/>
            <person name="Jiang F."/>
            <person name="Liu H."/>
            <person name="Zhao H."/>
            <person name="Xu D."/>
            <person name="Zhang Y."/>
        </authorList>
    </citation>
    <scope>NUCLEOTIDE SEQUENCE [LARGE SCALE GENOMIC DNA]</scope>
    <source>
        <strain evidence="2">cv. Yunnan</strain>
        <tissue evidence="1">Leaves</tissue>
    </source>
</reference>
<accession>A0ACB9E858</accession>
<evidence type="ECO:0000313" key="2">
    <source>
        <dbReference type="Proteomes" id="UP001056120"/>
    </source>
</evidence>
<evidence type="ECO:0000313" key="1">
    <source>
        <dbReference type="EMBL" id="KAI3754783.1"/>
    </source>
</evidence>